<feature type="compositionally biased region" description="Basic and acidic residues" evidence="1">
    <location>
        <begin position="548"/>
        <end position="569"/>
    </location>
</feature>
<evidence type="ECO:0000313" key="3">
    <source>
        <dbReference type="EMBL" id="EKX35247.1"/>
    </source>
</evidence>
<dbReference type="Pfam" id="PF00027">
    <property type="entry name" value="cNMP_binding"/>
    <property type="match status" value="2"/>
</dbReference>
<evidence type="ECO:0000256" key="1">
    <source>
        <dbReference type="SAM" id="MobiDB-lite"/>
    </source>
</evidence>
<dbReference type="CDD" id="cd00038">
    <property type="entry name" value="CAP_ED"/>
    <property type="match status" value="2"/>
</dbReference>
<keyword evidence="5" id="KW-1185">Reference proteome</keyword>
<dbReference type="GeneID" id="17291984"/>
<gene>
    <name evidence="3" type="ORF">GUITHDRAFT_118592</name>
</gene>
<dbReference type="InterPro" id="IPR018490">
    <property type="entry name" value="cNMP-bd_dom_sf"/>
</dbReference>
<evidence type="ECO:0000259" key="2">
    <source>
        <dbReference type="PROSITE" id="PS50042"/>
    </source>
</evidence>
<feature type="domain" description="Cyclic nucleotide-binding" evidence="2">
    <location>
        <begin position="230"/>
        <end position="324"/>
    </location>
</feature>
<dbReference type="PROSITE" id="PS50042">
    <property type="entry name" value="CNMP_BINDING_3"/>
    <property type="match status" value="2"/>
</dbReference>
<dbReference type="PANTHER" id="PTHR11635:SF152">
    <property type="entry name" value="CAMP-DEPENDENT PROTEIN KINASE TYPE I REGULATORY SUBUNIT-RELATED"/>
    <property type="match status" value="1"/>
</dbReference>
<dbReference type="Proteomes" id="UP000011087">
    <property type="component" value="Unassembled WGS sequence"/>
</dbReference>
<dbReference type="KEGG" id="gtt:GUITHDRAFT_118592"/>
<feature type="compositionally biased region" description="Low complexity" evidence="1">
    <location>
        <begin position="623"/>
        <end position="632"/>
    </location>
</feature>
<proteinExistence type="predicted"/>
<dbReference type="GO" id="GO:0005952">
    <property type="term" value="C:cAMP-dependent protein kinase complex"/>
    <property type="evidence" value="ECO:0007669"/>
    <property type="project" value="InterPro"/>
</dbReference>
<dbReference type="GO" id="GO:0004862">
    <property type="term" value="F:cAMP-dependent protein kinase inhibitor activity"/>
    <property type="evidence" value="ECO:0007669"/>
    <property type="project" value="TreeGrafter"/>
</dbReference>
<feature type="region of interest" description="Disordered" evidence="1">
    <location>
        <begin position="608"/>
        <end position="635"/>
    </location>
</feature>
<dbReference type="PANTHER" id="PTHR11635">
    <property type="entry name" value="CAMP-DEPENDENT PROTEIN KINASE REGULATORY CHAIN"/>
    <property type="match status" value="1"/>
</dbReference>
<reference evidence="4" key="3">
    <citation type="submission" date="2016-03" db="UniProtKB">
        <authorList>
            <consortium name="EnsemblProtists"/>
        </authorList>
    </citation>
    <scope>IDENTIFICATION</scope>
</reference>
<dbReference type="EnsemblProtists" id="EKX35247">
    <property type="protein sequence ID" value="EKX35247"/>
    <property type="gene ID" value="GUITHDRAFT_118592"/>
</dbReference>
<dbReference type="STRING" id="905079.L1IGP0"/>
<dbReference type="InterPro" id="IPR014710">
    <property type="entry name" value="RmlC-like_jellyroll"/>
</dbReference>
<evidence type="ECO:0000313" key="4">
    <source>
        <dbReference type="EnsemblProtists" id="EKX35247"/>
    </source>
</evidence>
<dbReference type="RefSeq" id="XP_005822227.1">
    <property type="nucleotide sequence ID" value="XM_005822170.1"/>
</dbReference>
<sequence length="924" mass="102834">MSLLCYELVLALTGSSSRLMSSIESQQETLDLTFRLIRQSFRFVQLRKARLQQQSKKMEYMHVVLIELEDACENMSHQVGEEIACACMTALQDLDFWSLLQHVAYEKLGDQNFSVFDQPAALNEQEEPLENLGRTVSKSNEMPIAERREIIEKSLLEVYDNDKTPEDLQEMMSEASNPLNELELVMKLPRSLDVPDSSQFLPAAKVAIFKYLVDQIQHGTGLLKILDHANLSAWDVIRLMEICVLQGFDREQFIWEQNSEGDEFGFVLTGCIKVLYNRREVSNLSRGQAFGDLGLMTPGMEQLRGASFRAEVVTFVLLFQYQKFADYVRLLGAKFESGLRSYLAHSDAIGRENWSQYGNAAKSIEICYLEFMSRRKGILGLFTMSEIRSLAAISTYQRLKQGEILCRQGESADNLFILLSGIALIVINNNVAAYISRGQEIGELGLIDQFCSTRTATIKAHYDCEVASISYDSFLEFHAMLSFKQAEKVAKYVADSAMPKYFALEESKKQASGSDETTSNRETSPTLRIVSTKPIFPGLESSVGSSRGDARPRDRRWSVADIQRQKEGKNGSPGKLGKSLSFKTSASFTRWSSSAALLSHVDTLEEGKEDLCSSPDTVTVRPAASRSASFASGRQEGGDRISVKLERYREALRLSNYLPGSSSSSSSSSRRSVFSCKVPRSPKANKYLKEQSRTSDEFKSQVVERIKLVLRCLFRNVAQAFMLLKPDDAKAISPFALAAGLQMCGMKKLQGSTLFYVVGLSNLIGLKEFCSVFDWNSSGGHEEMAAAAEEEVRMKRSRIRESIGAKGTNEPEDVTLAKLEGMRDLYLKHMLASTQGRSLSQTTSPRHLPALSLSRAADSSLNLLIGGEGSDKDTIFNVLLSISCLRGARPPPTPPSERSKSSPRPPKSARKLEVTRSPRVLSSS</sequence>
<dbReference type="GO" id="GO:0005829">
    <property type="term" value="C:cytosol"/>
    <property type="evidence" value="ECO:0007669"/>
    <property type="project" value="TreeGrafter"/>
</dbReference>
<reference evidence="5" key="2">
    <citation type="submission" date="2012-11" db="EMBL/GenBank/DDBJ databases">
        <authorList>
            <person name="Kuo A."/>
            <person name="Curtis B.A."/>
            <person name="Tanifuji G."/>
            <person name="Burki F."/>
            <person name="Gruber A."/>
            <person name="Irimia M."/>
            <person name="Maruyama S."/>
            <person name="Arias M.C."/>
            <person name="Ball S.G."/>
            <person name="Gile G.H."/>
            <person name="Hirakawa Y."/>
            <person name="Hopkins J.F."/>
            <person name="Rensing S.A."/>
            <person name="Schmutz J."/>
            <person name="Symeonidi A."/>
            <person name="Elias M."/>
            <person name="Eveleigh R.J."/>
            <person name="Herman E.K."/>
            <person name="Klute M.J."/>
            <person name="Nakayama T."/>
            <person name="Obornik M."/>
            <person name="Reyes-Prieto A."/>
            <person name="Armbrust E.V."/>
            <person name="Aves S.J."/>
            <person name="Beiko R.G."/>
            <person name="Coutinho P."/>
            <person name="Dacks J.B."/>
            <person name="Durnford D.G."/>
            <person name="Fast N.M."/>
            <person name="Green B.R."/>
            <person name="Grisdale C."/>
            <person name="Hempe F."/>
            <person name="Henrissat B."/>
            <person name="Hoppner M.P."/>
            <person name="Ishida K.-I."/>
            <person name="Kim E."/>
            <person name="Koreny L."/>
            <person name="Kroth P.G."/>
            <person name="Liu Y."/>
            <person name="Malik S.-B."/>
            <person name="Maier U.G."/>
            <person name="McRose D."/>
            <person name="Mock T."/>
            <person name="Neilson J.A."/>
            <person name="Onodera N.T."/>
            <person name="Poole A.M."/>
            <person name="Pritham E.J."/>
            <person name="Richards T.A."/>
            <person name="Rocap G."/>
            <person name="Roy S.W."/>
            <person name="Sarai C."/>
            <person name="Schaack S."/>
            <person name="Shirato S."/>
            <person name="Slamovits C.H."/>
            <person name="Spencer D.F."/>
            <person name="Suzuki S."/>
            <person name="Worden A.Z."/>
            <person name="Zauner S."/>
            <person name="Barry K."/>
            <person name="Bell C."/>
            <person name="Bharti A.K."/>
            <person name="Crow J.A."/>
            <person name="Grimwood J."/>
            <person name="Kramer R."/>
            <person name="Lindquist E."/>
            <person name="Lucas S."/>
            <person name="Salamov A."/>
            <person name="McFadden G.I."/>
            <person name="Lane C.E."/>
            <person name="Keeling P.J."/>
            <person name="Gray M.W."/>
            <person name="Grigoriev I.V."/>
            <person name="Archibald J.M."/>
        </authorList>
    </citation>
    <scope>NUCLEOTIDE SEQUENCE</scope>
    <source>
        <strain evidence="5">CCMP2712</strain>
    </source>
</reference>
<feature type="domain" description="Cyclic nucleotide-binding" evidence="2">
    <location>
        <begin position="378"/>
        <end position="474"/>
    </location>
</feature>
<dbReference type="PROSITE" id="PS00888">
    <property type="entry name" value="CNMP_BINDING_1"/>
    <property type="match status" value="1"/>
</dbReference>
<dbReference type="HOGENOM" id="CLU_316047_0_0_1"/>
<dbReference type="InterPro" id="IPR018488">
    <property type="entry name" value="cNMP-bd_CS"/>
</dbReference>
<dbReference type="OrthoDB" id="421226at2759"/>
<dbReference type="Gene3D" id="2.60.120.10">
    <property type="entry name" value="Jelly Rolls"/>
    <property type="match status" value="2"/>
</dbReference>
<organism evidence="3">
    <name type="scientific">Guillardia theta (strain CCMP2712)</name>
    <name type="common">Cryptophyte</name>
    <dbReference type="NCBI Taxonomy" id="905079"/>
    <lineage>
        <taxon>Eukaryota</taxon>
        <taxon>Cryptophyceae</taxon>
        <taxon>Pyrenomonadales</taxon>
        <taxon>Geminigeraceae</taxon>
        <taxon>Guillardia</taxon>
    </lineage>
</organism>
<dbReference type="EMBL" id="JH993094">
    <property type="protein sequence ID" value="EKX35247.1"/>
    <property type="molecule type" value="Genomic_DNA"/>
</dbReference>
<evidence type="ECO:0000313" key="5">
    <source>
        <dbReference type="Proteomes" id="UP000011087"/>
    </source>
</evidence>
<dbReference type="SUPFAM" id="SSF51206">
    <property type="entry name" value="cAMP-binding domain-like"/>
    <property type="match status" value="2"/>
</dbReference>
<feature type="region of interest" description="Disordered" evidence="1">
    <location>
        <begin position="886"/>
        <end position="924"/>
    </location>
</feature>
<dbReference type="GO" id="GO:0034236">
    <property type="term" value="F:protein kinase A catalytic subunit binding"/>
    <property type="evidence" value="ECO:0007669"/>
    <property type="project" value="TreeGrafter"/>
</dbReference>
<feature type="region of interest" description="Disordered" evidence="1">
    <location>
        <begin position="658"/>
        <end position="677"/>
    </location>
</feature>
<accession>L1IGP0</accession>
<reference evidence="3 5" key="1">
    <citation type="journal article" date="2012" name="Nature">
        <title>Algal genomes reveal evolutionary mosaicism and the fate of nucleomorphs.</title>
        <authorList>
            <consortium name="DOE Joint Genome Institute"/>
            <person name="Curtis B.A."/>
            <person name="Tanifuji G."/>
            <person name="Burki F."/>
            <person name="Gruber A."/>
            <person name="Irimia M."/>
            <person name="Maruyama S."/>
            <person name="Arias M.C."/>
            <person name="Ball S.G."/>
            <person name="Gile G.H."/>
            <person name="Hirakawa Y."/>
            <person name="Hopkins J.F."/>
            <person name="Kuo A."/>
            <person name="Rensing S.A."/>
            <person name="Schmutz J."/>
            <person name="Symeonidi A."/>
            <person name="Elias M."/>
            <person name="Eveleigh R.J."/>
            <person name="Herman E.K."/>
            <person name="Klute M.J."/>
            <person name="Nakayama T."/>
            <person name="Obornik M."/>
            <person name="Reyes-Prieto A."/>
            <person name="Armbrust E.V."/>
            <person name="Aves S.J."/>
            <person name="Beiko R.G."/>
            <person name="Coutinho P."/>
            <person name="Dacks J.B."/>
            <person name="Durnford D.G."/>
            <person name="Fast N.M."/>
            <person name="Green B.R."/>
            <person name="Grisdale C.J."/>
            <person name="Hempel F."/>
            <person name="Henrissat B."/>
            <person name="Hoppner M.P."/>
            <person name="Ishida K."/>
            <person name="Kim E."/>
            <person name="Koreny L."/>
            <person name="Kroth P.G."/>
            <person name="Liu Y."/>
            <person name="Malik S.B."/>
            <person name="Maier U.G."/>
            <person name="McRose D."/>
            <person name="Mock T."/>
            <person name="Neilson J.A."/>
            <person name="Onodera N.T."/>
            <person name="Poole A.M."/>
            <person name="Pritham E.J."/>
            <person name="Richards T.A."/>
            <person name="Rocap G."/>
            <person name="Roy S.W."/>
            <person name="Sarai C."/>
            <person name="Schaack S."/>
            <person name="Shirato S."/>
            <person name="Slamovits C.H."/>
            <person name="Spencer D.F."/>
            <person name="Suzuki S."/>
            <person name="Worden A.Z."/>
            <person name="Zauner S."/>
            <person name="Barry K."/>
            <person name="Bell C."/>
            <person name="Bharti A.K."/>
            <person name="Crow J.A."/>
            <person name="Grimwood J."/>
            <person name="Kramer R."/>
            <person name="Lindquist E."/>
            <person name="Lucas S."/>
            <person name="Salamov A."/>
            <person name="McFadden G.I."/>
            <person name="Lane C.E."/>
            <person name="Keeling P.J."/>
            <person name="Gray M.W."/>
            <person name="Grigoriev I.V."/>
            <person name="Archibald J.M."/>
        </authorList>
    </citation>
    <scope>NUCLEOTIDE SEQUENCE</scope>
    <source>
        <strain evidence="3 5">CCMP2712</strain>
    </source>
</reference>
<dbReference type="InterPro" id="IPR050503">
    <property type="entry name" value="cAMP-dep_PK_reg_su-like"/>
</dbReference>
<protein>
    <recommendedName>
        <fullName evidence="2">Cyclic nucleotide-binding domain-containing protein</fullName>
    </recommendedName>
</protein>
<dbReference type="PROSITE" id="PS00889">
    <property type="entry name" value="CNMP_BINDING_2"/>
    <property type="match status" value="1"/>
</dbReference>
<feature type="region of interest" description="Disordered" evidence="1">
    <location>
        <begin position="536"/>
        <end position="579"/>
    </location>
</feature>
<dbReference type="InterPro" id="IPR000595">
    <property type="entry name" value="cNMP-bd_dom"/>
</dbReference>
<dbReference type="PaxDb" id="55529-EKX35247"/>
<feature type="compositionally biased region" description="Low complexity" evidence="1">
    <location>
        <begin position="661"/>
        <end position="672"/>
    </location>
</feature>
<name>L1IGP0_GUITC</name>
<dbReference type="GO" id="GO:0030552">
    <property type="term" value="F:cAMP binding"/>
    <property type="evidence" value="ECO:0007669"/>
    <property type="project" value="TreeGrafter"/>
</dbReference>
<dbReference type="SMART" id="SM00100">
    <property type="entry name" value="cNMP"/>
    <property type="match status" value="2"/>
</dbReference>
<dbReference type="AlphaFoldDB" id="L1IGP0"/>